<dbReference type="AlphaFoldDB" id="A0A9P6X1M5"/>
<dbReference type="Proteomes" id="UP000716291">
    <property type="component" value="Unassembled WGS sequence"/>
</dbReference>
<sequence>MILRDPIDASIPANTYVVAQNEWTDGSRLDVVYASPIKTTESLPPILIELQYQVDQDFMLRLIKYASHTFKRYKVLPIILVIVTKSFSSADFQREFTISRNGLLLEASCKFWAKQCVLLTANAVSNNLNKGTLDPMIALGLFLTRHGLG</sequence>
<gene>
    <name evidence="1" type="ORF">G6F64_010160</name>
</gene>
<dbReference type="OrthoDB" id="2273539at2759"/>
<name>A0A9P6X1M5_RHIOR</name>
<evidence type="ECO:0000313" key="1">
    <source>
        <dbReference type="EMBL" id="KAG1303331.1"/>
    </source>
</evidence>
<protein>
    <submittedName>
        <fullName evidence="1">Uncharacterized protein</fullName>
    </submittedName>
</protein>
<keyword evidence="2" id="KW-1185">Reference proteome</keyword>
<dbReference type="EMBL" id="JAANQT010002025">
    <property type="protein sequence ID" value="KAG1303331.1"/>
    <property type="molecule type" value="Genomic_DNA"/>
</dbReference>
<accession>A0A9P6X1M5</accession>
<proteinExistence type="predicted"/>
<organism evidence="1 2">
    <name type="scientific">Rhizopus oryzae</name>
    <name type="common">Mucormycosis agent</name>
    <name type="synonym">Rhizopus arrhizus var. delemar</name>
    <dbReference type="NCBI Taxonomy" id="64495"/>
    <lineage>
        <taxon>Eukaryota</taxon>
        <taxon>Fungi</taxon>
        <taxon>Fungi incertae sedis</taxon>
        <taxon>Mucoromycota</taxon>
        <taxon>Mucoromycotina</taxon>
        <taxon>Mucoromycetes</taxon>
        <taxon>Mucorales</taxon>
        <taxon>Mucorineae</taxon>
        <taxon>Rhizopodaceae</taxon>
        <taxon>Rhizopus</taxon>
    </lineage>
</organism>
<evidence type="ECO:0000313" key="2">
    <source>
        <dbReference type="Proteomes" id="UP000716291"/>
    </source>
</evidence>
<comment type="caution">
    <text evidence="1">The sequence shown here is derived from an EMBL/GenBank/DDBJ whole genome shotgun (WGS) entry which is preliminary data.</text>
</comment>
<reference evidence="1" key="1">
    <citation type="journal article" date="2020" name="Microb. Genom.">
        <title>Genetic diversity of clinical and environmental Mucorales isolates obtained from an investigation of mucormycosis cases among solid organ transplant recipients.</title>
        <authorList>
            <person name="Nguyen M.H."/>
            <person name="Kaul D."/>
            <person name="Muto C."/>
            <person name="Cheng S.J."/>
            <person name="Richter R.A."/>
            <person name="Bruno V.M."/>
            <person name="Liu G."/>
            <person name="Beyhan S."/>
            <person name="Sundermann A.J."/>
            <person name="Mounaud S."/>
            <person name="Pasculle A.W."/>
            <person name="Nierman W.C."/>
            <person name="Driscoll E."/>
            <person name="Cumbie R."/>
            <person name="Clancy C.J."/>
            <person name="Dupont C.L."/>
        </authorList>
    </citation>
    <scope>NUCLEOTIDE SEQUENCE</scope>
    <source>
        <strain evidence="1">GL11</strain>
    </source>
</reference>